<dbReference type="GO" id="GO:0051539">
    <property type="term" value="F:4 iron, 4 sulfur cluster binding"/>
    <property type="evidence" value="ECO:0007669"/>
    <property type="project" value="UniProtKB-KW"/>
</dbReference>
<feature type="transmembrane region" description="Helical" evidence="18">
    <location>
        <begin position="51"/>
        <end position="73"/>
    </location>
</feature>
<dbReference type="InterPro" id="IPR050482">
    <property type="entry name" value="Sensor_HK_TwoCompSys"/>
</dbReference>
<keyword evidence="6" id="KW-0004">4Fe-4S</keyword>
<dbReference type="GO" id="GO:0005737">
    <property type="term" value="C:cytoplasm"/>
    <property type="evidence" value="ECO:0007669"/>
    <property type="project" value="UniProtKB-SubCell"/>
</dbReference>
<evidence type="ECO:0000256" key="14">
    <source>
        <dbReference type="ARBA" id="ARBA00024827"/>
    </source>
</evidence>
<evidence type="ECO:0000256" key="9">
    <source>
        <dbReference type="ARBA" id="ARBA00022723"/>
    </source>
</evidence>
<dbReference type="PRINTS" id="PR00344">
    <property type="entry name" value="BCTRLSENSOR"/>
</dbReference>
<evidence type="ECO:0000256" key="2">
    <source>
        <dbReference type="ARBA" id="ARBA00001966"/>
    </source>
</evidence>
<dbReference type="Gene3D" id="1.20.5.1930">
    <property type="match status" value="1"/>
</dbReference>
<keyword evidence="18" id="KW-1133">Transmembrane helix</keyword>
<evidence type="ECO:0000256" key="3">
    <source>
        <dbReference type="ARBA" id="ARBA00004496"/>
    </source>
</evidence>
<evidence type="ECO:0000256" key="7">
    <source>
        <dbReference type="ARBA" id="ARBA00022490"/>
    </source>
</evidence>
<evidence type="ECO:0000256" key="18">
    <source>
        <dbReference type="SAM" id="Phobius"/>
    </source>
</evidence>
<dbReference type="GO" id="GO:0000155">
    <property type="term" value="F:phosphorelay sensor kinase activity"/>
    <property type="evidence" value="ECO:0007669"/>
    <property type="project" value="InterPro"/>
</dbReference>
<dbReference type="EMBL" id="SJJR01000003">
    <property type="protein sequence ID" value="TCB99099.1"/>
    <property type="molecule type" value="Genomic_DNA"/>
</dbReference>
<protein>
    <recommendedName>
        <fullName evidence="5">Oxygen sensor histidine kinase NreB</fullName>
        <ecNumber evidence="4">2.7.13.3</ecNumber>
    </recommendedName>
    <alternativeName>
        <fullName evidence="15">Nitrogen regulation protein B</fullName>
    </alternativeName>
</protein>
<feature type="coiled-coil region" evidence="16">
    <location>
        <begin position="175"/>
        <end position="209"/>
    </location>
</feature>
<comment type="caution">
    <text evidence="20">The sequence shown here is derived from an EMBL/GenBank/DDBJ whole genome shotgun (WGS) entry which is preliminary data.</text>
</comment>
<dbReference type="GO" id="GO:0046983">
    <property type="term" value="F:protein dimerization activity"/>
    <property type="evidence" value="ECO:0007669"/>
    <property type="project" value="InterPro"/>
</dbReference>
<sequence>MSGDTMTSSGESDDRLSAWKAREAALYRVLPYGGLAVGTLLAVVTPAPRGLPLSLTLAVVAAAAGWVAWFITLHPGWQVHRVRMAVYYAGLLTFGAVLVVASPWYGYFAWIGYLHAFPVLSWRWRIAGVAVTAVLVATAQGGGVAAASSDWQLWLVLVLFNMLVAGAVIWFSIVAEREDAKRKRLVAELAAANRQLTETVRENEGLHAQLVTQAREAGVLDERQRMAREIHDTLAQGLTGIITQLEAAEQTRDRSGDWRRHVDNALALARESLTEARRSVRAIRPEPLETARLPDALAELGGRWSALHGVRADVSTTGTPRPLHPEVEVTLLRAAQEALANVARHAAASRVGLTLSYMSDVVTLDVRDDGTGFDAGNGAVAPKPDGGYGLTAMRQRVARVGGRLAVESEPGGGTAISASVPALPGGAG</sequence>
<dbReference type="AlphaFoldDB" id="A0A4R0GT81"/>
<comment type="cofactor">
    <cofactor evidence="2">
        <name>[4Fe-4S] cluster</name>
        <dbReference type="ChEBI" id="CHEBI:49883"/>
    </cofactor>
</comment>
<dbReference type="GO" id="GO:0046872">
    <property type="term" value="F:metal ion binding"/>
    <property type="evidence" value="ECO:0007669"/>
    <property type="project" value="UniProtKB-KW"/>
</dbReference>
<reference evidence="20 21" key="1">
    <citation type="submission" date="2019-02" db="EMBL/GenBank/DDBJ databases">
        <title>Jishengella sp. nov., isolated from a root of Zingiber montanum.</title>
        <authorList>
            <person name="Kuncharoen N."/>
            <person name="Kudo T."/>
            <person name="Masahiro Y."/>
            <person name="Ohkuma M."/>
            <person name="Tanasupawat S."/>
        </authorList>
    </citation>
    <scope>NUCLEOTIDE SEQUENCE [LARGE SCALE GENOMIC DNA]</scope>
    <source>
        <strain evidence="20 21">PLAI 1-1</strain>
    </source>
</reference>
<evidence type="ECO:0000256" key="8">
    <source>
        <dbReference type="ARBA" id="ARBA00022679"/>
    </source>
</evidence>
<evidence type="ECO:0000256" key="12">
    <source>
        <dbReference type="ARBA" id="ARBA00023012"/>
    </source>
</evidence>
<dbReference type="InterPro" id="IPR011712">
    <property type="entry name" value="Sig_transdc_His_kin_sub3_dim/P"/>
</dbReference>
<dbReference type="GO" id="GO:0016020">
    <property type="term" value="C:membrane"/>
    <property type="evidence" value="ECO:0007669"/>
    <property type="project" value="InterPro"/>
</dbReference>
<feature type="transmembrane region" description="Helical" evidence="18">
    <location>
        <begin position="25"/>
        <end position="45"/>
    </location>
</feature>
<keyword evidence="18" id="KW-0812">Transmembrane</keyword>
<evidence type="ECO:0000256" key="13">
    <source>
        <dbReference type="ARBA" id="ARBA00023014"/>
    </source>
</evidence>
<evidence type="ECO:0000259" key="19">
    <source>
        <dbReference type="PROSITE" id="PS50109"/>
    </source>
</evidence>
<evidence type="ECO:0000313" key="21">
    <source>
        <dbReference type="Proteomes" id="UP000292274"/>
    </source>
</evidence>
<comment type="catalytic activity">
    <reaction evidence="1">
        <text>ATP + protein L-histidine = ADP + protein N-phospho-L-histidine.</text>
        <dbReference type="EC" id="2.7.13.3"/>
    </reaction>
</comment>
<keyword evidence="7" id="KW-0963">Cytoplasm</keyword>
<keyword evidence="9" id="KW-0479">Metal-binding</keyword>
<dbReference type="PANTHER" id="PTHR24421">
    <property type="entry name" value="NITRATE/NITRITE SENSOR PROTEIN NARX-RELATED"/>
    <property type="match status" value="1"/>
</dbReference>
<gene>
    <name evidence="20" type="ORF">E0H26_06755</name>
</gene>
<evidence type="ECO:0000256" key="5">
    <source>
        <dbReference type="ARBA" id="ARBA00017322"/>
    </source>
</evidence>
<dbReference type="Proteomes" id="UP000292274">
    <property type="component" value="Unassembled WGS sequence"/>
</dbReference>
<keyword evidence="8" id="KW-0808">Transferase</keyword>
<dbReference type="InterPro" id="IPR003594">
    <property type="entry name" value="HATPase_dom"/>
</dbReference>
<dbReference type="SUPFAM" id="SSF55874">
    <property type="entry name" value="ATPase domain of HSP90 chaperone/DNA topoisomerase II/histidine kinase"/>
    <property type="match status" value="1"/>
</dbReference>
<name>A0A4R0GT81_9ACTN</name>
<feature type="domain" description="Histidine kinase" evidence="19">
    <location>
        <begin position="331"/>
        <end position="424"/>
    </location>
</feature>
<keyword evidence="16" id="KW-0175">Coiled coil</keyword>
<evidence type="ECO:0000313" key="20">
    <source>
        <dbReference type="EMBL" id="TCB99099.1"/>
    </source>
</evidence>
<proteinExistence type="predicted"/>
<evidence type="ECO:0000256" key="15">
    <source>
        <dbReference type="ARBA" id="ARBA00030800"/>
    </source>
</evidence>
<evidence type="ECO:0000256" key="4">
    <source>
        <dbReference type="ARBA" id="ARBA00012438"/>
    </source>
</evidence>
<evidence type="ECO:0000256" key="11">
    <source>
        <dbReference type="ARBA" id="ARBA00023004"/>
    </source>
</evidence>
<comment type="subcellular location">
    <subcellularLocation>
        <location evidence="3">Cytoplasm</location>
    </subcellularLocation>
</comment>
<keyword evidence="10 20" id="KW-0418">Kinase</keyword>
<comment type="function">
    <text evidence="14">Member of the two-component regulatory system NreB/NreC involved in the control of dissimilatory nitrate/nitrite reduction in response to oxygen. NreB functions as a direct oxygen sensor histidine kinase which is autophosphorylated, in the absence of oxygen, probably at the conserved histidine residue, and transfers its phosphate group probably to a conserved aspartate residue of NreC. NreB/NreC activates the expression of the nitrate (narGHJI) and nitrite (nir) reductase operons, as well as the putative nitrate transporter gene narT.</text>
</comment>
<accession>A0A4R0GT81</accession>
<keyword evidence="18" id="KW-0472">Membrane</keyword>
<dbReference type="InterPro" id="IPR036890">
    <property type="entry name" value="HATPase_C_sf"/>
</dbReference>
<dbReference type="CDD" id="cd16917">
    <property type="entry name" value="HATPase_UhpB-NarQ-NarX-like"/>
    <property type="match status" value="1"/>
</dbReference>
<dbReference type="PIRSF" id="PIRSF037434">
    <property type="entry name" value="STHK_ChrS"/>
    <property type="match status" value="1"/>
</dbReference>
<evidence type="ECO:0000256" key="17">
    <source>
        <dbReference type="SAM" id="MobiDB-lite"/>
    </source>
</evidence>
<feature type="region of interest" description="Disordered" evidence="17">
    <location>
        <begin position="408"/>
        <end position="428"/>
    </location>
</feature>
<evidence type="ECO:0000256" key="10">
    <source>
        <dbReference type="ARBA" id="ARBA00022777"/>
    </source>
</evidence>
<dbReference type="PANTHER" id="PTHR24421:SF62">
    <property type="entry name" value="SENSORY TRANSDUCTION HISTIDINE KINASE"/>
    <property type="match status" value="1"/>
</dbReference>
<dbReference type="Pfam" id="PF02518">
    <property type="entry name" value="HATPase_c"/>
    <property type="match status" value="1"/>
</dbReference>
<dbReference type="InterPro" id="IPR005467">
    <property type="entry name" value="His_kinase_dom"/>
</dbReference>
<evidence type="ECO:0000256" key="6">
    <source>
        <dbReference type="ARBA" id="ARBA00022485"/>
    </source>
</evidence>
<dbReference type="Gene3D" id="3.30.565.10">
    <property type="entry name" value="Histidine kinase-like ATPase, C-terminal domain"/>
    <property type="match status" value="1"/>
</dbReference>
<organism evidence="20 21">
    <name type="scientific">Micromonospora zingiberis</name>
    <dbReference type="NCBI Taxonomy" id="2053011"/>
    <lineage>
        <taxon>Bacteria</taxon>
        <taxon>Bacillati</taxon>
        <taxon>Actinomycetota</taxon>
        <taxon>Actinomycetes</taxon>
        <taxon>Micromonosporales</taxon>
        <taxon>Micromonosporaceae</taxon>
        <taxon>Micromonospora</taxon>
    </lineage>
</organism>
<dbReference type="InterPro" id="IPR017205">
    <property type="entry name" value="Sig_transdc_His_kinase_ChrS"/>
</dbReference>
<keyword evidence="13" id="KW-0411">Iron-sulfur</keyword>
<keyword evidence="21" id="KW-1185">Reference proteome</keyword>
<feature type="transmembrane region" description="Helical" evidence="18">
    <location>
        <begin position="126"/>
        <end position="146"/>
    </location>
</feature>
<dbReference type="PROSITE" id="PS50109">
    <property type="entry name" value="HIS_KIN"/>
    <property type="match status" value="1"/>
</dbReference>
<dbReference type="InterPro" id="IPR004358">
    <property type="entry name" value="Sig_transdc_His_kin-like_C"/>
</dbReference>
<dbReference type="Pfam" id="PF07730">
    <property type="entry name" value="HisKA_3"/>
    <property type="match status" value="1"/>
</dbReference>
<dbReference type="SMART" id="SM00387">
    <property type="entry name" value="HATPase_c"/>
    <property type="match status" value="1"/>
</dbReference>
<keyword evidence="12" id="KW-0902">Two-component regulatory system</keyword>
<evidence type="ECO:0000256" key="1">
    <source>
        <dbReference type="ARBA" id="ARBA00000085"/>
    </source>
</evidence>
<keyword evidence="11" id="KW-0408">Iron</keyword>
<feature type="transmembrane region" description="Helical" evidence="18">
    <location>
        <begin position="153"/>
        <end position="173"/>
    </location>
</feature>
<dbReference type="EC" id="2.7.13.3" evidence="4"/>
<evidence type="ECO:0000256" key="16">
    <source>
        <dbReference type="SAM" id="Coils"/>
    </source>
</evidence>
<dbReference type="OrthoDB" id="144293at2"/>
<feature type="transmembrane region" description="Helical" evidence="18">
    <location>
        <begin position="85"/>
        <end position="106"/>
    </location>
</feature>